<protein>
    <submittedName>
        <fullName evidence="2">Uncharacterized protein</fullName>
    </submittedName>
</protein>
<feature type="region of interest" description="Disordered" evidence="1">
    <location>
        <begin position="362"/>
        <end position="388"/>
    </location>
</feature>
<dbReference type="EMBL" id="MU404354">
    <property type="protein sequence ID" value="KAI1613051.1"/>
    <property type="molecule type" value="Genomic_DNA"/>
</dbReference>
<evidence type="ECO:0000256" key="1">
    <source>
        <dbReference type="SAM" id="MobiDB-lite"/>
    </source>
</evidence>
<sequence>MATAVWPAYKRAATATEEICILTQSTSDMFRFNHSTNKTAPKHTRSTESRTPVQTVSAEEDDHVSALTGPAAFASHDANDGLPIPTWVSEINNSRVTRPSRASSIISTRTKISTTTFQDDARSIDIDVGGRSFRIGRNGSRITTTTDDPPPYSAPGETIRFRSGETTPVDSNSIHNEHEMDYDVSEPESGALTPRSTLATLRVEPSVRANILNPAEFNMPSPIGHDGHHRRSLSATSIEPVRSRQVVQPSERMSFNAADQDVISVDRPLAQPQRRSTEAGLPVSTDVTLPSPFSRQRSRIRLPAIDTSTDRHSLAVGVPQRYAADLQATSQRPIQIRSAGAILSTIDDHDEPRSPDYIGRHATGAFPLPMRSTSSQNTIRHETGPSQTRNALDERRFPFETSIQTPNQNHCPLPMDSENEISLHYARMMRKLDYGYRKALHLKDKEMAELRERLHEKDTVLRQQLRAKDFLLDDLKNRLTNLEENVQIMLEKARNEVEDLWESRWKDRDFHLRERMRRIEEDAQKTIQQLRASHPEAGEDGSDDGSTTTKVNVAPGPILHAIEPKRVFQ</sequence>
<feature type="compositionally biased region" description="Polar residues" evidence="1">
    <location>
        <begin position="371"/>
        <end position="388"/>
    </location>
</feature>
<keyword evidence="3" id="KW-1185">Reference proteome</keyword>
<feature type="compositionally biased region" description="Polar residues" evidence="1">
    <location>
        <begin position="164"/>
        <end position="174"/>
    </location>
</feature>
<accession>A0AAN6DVN0</accession>
<organism evidence="2 3">
    <name type="scientific">Exophiala viscosa</name>
    <dbReference type="NCBI Taxonomy" id="2486360"/>
    <lineage>
        <taxon>Eukaryota</taxon>
        <taxon>Fungi</taxon>
        <taxon>Dikarya</taxon>
        <taxon>Ascomycota</taxon>
        <taxon>Pezizomycotina</taxon>
        <taxon>Eurotiomycetes</taxon>
        <taxon>Chaetothyriomycetidae</taxon>
        <taxon>Chaetothyriales</taxon>
        <taxon>Herpotrichiellaceae</taxon>
        <taxon>Exophiala</taxon>
    </lineage>
</organism>
<dbReference type="Proteomes" id="UP001203852">
    <property type="component" value="Unassembled WGS sequence"/>
</dbReference>
<name>A0AAN6DVN0_9EURO</name>
<proteinExistence type="predicted"/>
<evidence type="ECO:0000313" key="3">
    <source>
        <dbReference type="Proteomes" id="UP001203852"/>
    </source>
</evidence>
<feature type="region of interest" description="Disordered" evidence="1">
    <location>
        <begin position="32"/>
        <end position="56"/>
    </location>
</feature>
<feature type="region of interest" description="Disordered" evidence="1">
    <location>
        <begin position="530"/>
        <end position="569"/>
    </location>
</feature>
<dbReference type="AlphaFoldDB" id="A0AAN6DVN0"/>
<feature type="region of interest" description="Disordered" evidence="1">
    <location>
        <begin position="136"/>
        <end position="174"/>
    </location>
</feature>
<reference evidence="2" key="1">
    <citation type="journal article" date="2022" name="bioRxiv">
        <title>Deciphering the potential niche of two novel black yeast fungi from a biological soil crust based on their genomes, phenotypes, and melanin regulation.</title>
        <authorList>
            <consortium name="DOE Joint Genome Institute"/>
            <person name="Carr E.C."/>
            <person name="Barton Q."/>
            <person name="Grambo S."/>
            <person name="Sullivan M."/>
            <person name="Renfro C.M."/>
            <person name="Kuo A."/>
            <person name="Pangilinan J."/>
            <person name="Lipzen A."/>
            <person name="Keymanesh K."/>
            <person name="Savage E."/>
            <person name="Barry K."/>
            <person name="Grigoriev I.V."/>
            <person name="Riekhof W.R."/>
            <person name="Harris S.S."/>
        </authorList>
    </citation>
    <scope>NUCLEOTIDE SEQUENCE</scope>
    <source>
        <strain evidence="2">JF 03-4F</strain>
    </source>
</reference>
<comment type="caution">
    <text evidence="2">The sequence shown here is derived from an EMBL/GenBank/DDBJ whole genome shotgun (WGS) entry which is preliminary data.</text>
</comment>
<feature type="region of interest" description="Disordered" evidence="1">
    <location>
        <begin position="271"/>
        <end position="290"/>
    </location>
</feature>
<evidence type="ECO:0000313" key="2">
    <source>
        <dbReference type="EMBL" id="KAI1613051.1"/>
    </source>
</evidence>
<gene>
    <name evidence="2" type="ORF">EDD36DRAFT_465192</name>
</gene>